<proteinExistence type="predicted"/>
<name>A0A4Z1IAG7_9HELO</name>
<dbReference type="AlphaFoldDB" id="A0A4Z1IAG7"/>
<dbReference type="EMBL" id="PQXJ01000290">
    <property type="protein sequence ID" value="TGO53647.1"/>
    <property type="molecule type" value="Genomic_DNA"/>
</dbReference>
<protein>
    <submittedName>
        <fullName evidence="1">Uncharacterized protein</fullName>
    </submittedName>
</protein>
<reference evidence="1 2" key="1">
    <citation type="submission" date="2017-12" db="EMBL/GenBank/DDBJ databases">
        <title>Comparative genomics of Botrytis spp.</title>
        <authorList>
            <person name="Valero-Jimenez C.A."/>
            <person name="Tapia P."/>
            <person name="Veloso J."/>
            <person name="Silva-Moreno E."/>
            <person name="Staats M."/>
            <person name="Valdes J.H."/>
            <person name="Van Kan J.A.L."/>
        </authorList>
    </citation>
    <scope>NUCLEOTIDE SEQUENCE [LARGE SCALE GENOMIC DNA]</scope>
    <source>
        <strain evidence="1 2">MUCL2120</strain>
    </source>
</reference>
<evidence type="ECO:0000313" key="1">
    <source>
        <dbReference type="EMBL" id="TGO53647.1"/>
    </source>
</evidence>
<accession>A0A4Z1IAG7</accession>
<gene>
    <name evidence="1" type="ORF">BOTNAR_0290g00090</name>
</gene>
<sequence length="126" mass="14226">MTSHNQIFQAQCFFDPHIDIVESRAQNTQDRAVNKGIAVVEHEFVEFAVVGFEVDEDFGVDDVVGGCIAGHFVYLLFGRGEMIVDVGVGVRSWEDIFARLWLMATAMTILGFMKDSLTNEDYRMKI</sequence>
<keyword evidence="2" id="KW-1185">Reference proteome</keyword>
<dbReference type="Proteomes" id="UP000297452">
    <property type="component" value="Unassembled WGS sequence"/>
</dbReference>
<evidence type="ECO:0000313" key="2">
    <source>
        <dbReference type="Proteomes" id="UP000297452"/>
    </source>
</evidence>
<comment type="caution">
    <text evidence="1">The sequence shown here is derived from an EMBL/GenBank/DDBJ whole genome shotgun (WGS) entry which is preliminary data.</text>
</comment>
<organism evidence="1 2">
    <name type="scientific">Botryotinia narcissicola</name>
    <dbReference type="NCBI Taxonomy" id="278944"/>
    <lineage>
        <taxon>Eukaryota</taxon>
        <taxon>Fungi</taxon>
        <taxon>Dikarya</taxon>
        <taxon>Ascomycota</taxon>
        <taxon>Pezizomycotina</taxon>
        <taxon>Leotiomycetes</taxon>
        <taxon>Helotiales</taxon>
        <taxon>Sclerotiniaceae</taxon>
        <taxon>Botryotinia</taxon>
    </lineage>
</organism>